<evidence type="ECO:0000313" key="1">
    <source>
        <dbReference type="EMBL" id="CAL1402562.1"/>
    </source>
</evidence>
<gene>
    <name evidence="1" type="ORF">LTRI10_LOCUS42551</name>
</gene>
<accession>A0AAV2FX69</accession>
<dbReference type="EMBL" id="OZ034820">
    <property type="protein sequence ID" value="CAL1402562.1"/>
    <property type="molecule type" value="Genomic_DNA"/>
</dbReference>
<dbReference type="AlphaFoldDB" id="A0AAV2FX69"/>
<proteinExistence type="predicted"/>
<evidence type="ECO:0000313" key="2">
    <source>
        <dbReference type="Proteomes" id="UP001497516"/>
    </source>
</evidence>
<name>A0AAV2FX69_9ROSI</name>
<keyword evidence="2" id="KW-1185">Reference proteome</keyword>
<dbReference type="Proteomes" id="UP001497516">
    <property type="component" value="Chromosome 7"/>
</dbReference>
<sequence>MPFRSQSSFQPIVSSFLRRWRQQTTKQAIFSDSPSRSRLSASFFFIDGRSWLRWHGLRLSSNKLSLLPIPSIEVDSEEIVLRLRSVAAVERRRSRRKMWQRFVVVLLLLARGLRDYAKDLEELRSEGFVGWIGD</sequence>
<protein>
    <submittedName>
        <fullName evidence="1">Uncharacterized protein</fullName>
    </submittedName>
</protein>
<organism evidence="1 2">
    <name type="scientific">Linum trigynum</name>
    <dbReference type="NCBI Taxonomy" id="586398"/>
    <lineage>
        <taxon>Eukaryota</taxon>
        <taxon>Viridiplantae</taxon>
        <taxon>Streptophyta</taxon>
        <taxon>Embryophyta</taxon>
        <taxon>Tracheophyta</taxon>
        <taxon>Spermatophyta</taxon>
        <taxon>Magnoliopsida</taxon>
        <taxon>eudicotyledons</taxon>
        <taxon>Gunneridae</taxon>
        <taxon>Pentapetalae</taxon>
        <taxon>rosids</taxon>
        <taxon>fabids</taxon>
        <taxon>Malpighiales</taxon>
        <taxon>Linaceae</taxon>
        <taxon>Linum</taxon>
    </lineage>
</organism>
<reference evidence="1 2" key="1">
    <citation type="submission" date="2024-04" db="EMBL/GenBank/DDBJ databases">
        <authorList>
            <person name="Fracassetti M."/>
        </authorList>
    </citation>
    <scope>NUCLEOTIDE SEQUENCE [LARGE SCALE GENOMIC DNA]</scope>
</reference>